<dbReference type="PANTHER" id="PTHR38465:SF1">
    <property type="entry name" value="HTH-TYPE TRANSCRIPTIONAL REGULATOR MJ1563-RELATED"/>
    <property type="match status" value="1"/>
</dbReference>
<dbReference type="SUPFAM" id="SSF46785">
    <property type="entry name" value="Winged helix' DNA-binding domain"/>
    <property type="match status" value="1"/>
</dbReference>
<dbReference type="Gene3D" id="1.10.10.10">
    <property type="entry name" value="Winged helix-like DNA-binding domain superfamily/Winged helix DNA-binding domain"/>
    <property type="match status" value="1"/>
</dbReference>
<evidence type="ECO:0000256" key="2">
    <source>
        <dbReference type="ARBA" id="ARBA00023125"/>
    </source>
</evidence>
<name>A0A9D1TKH9_9BACI</name>
<dbReference type="AlphaFoldDB" id="A0A9D1TKH9"/>
<reference evidence="5" key="2">
    <citation type="submission" date="2021-04" db="EMBL/GenBank/DDBJ databases">
        <authorList>
            <person name="Gilroy R."/>
        </authorList>
    </citation>
    <scope>NUCLEOTIDE SEQUENCE</scope>
    <source>
        <strain evidence="5">CHK169-2315</strain>
    </source>
</reference>
<gene>
    <name evidence="5" type="ORF">H9895_06755</name>
</gene>
<dbReference type="InterPro" id="IPR036388">
    <property type="entry name" value="WH-like_DNA-bd_sf"/>
</dbReference>
<sequence>MNDEQALEKLENAKHQVIDAIAETMDLYAVPPAAGRLYAIMQFEEQMNLDEMQDVMGMSKPSMSTSVRKLQEIDMMKKTFQRGSRKHSYIAEKNYFNTFISYFCHMWDREAKMNLTAIREAEFELDQIFEEGDVSEETLAKTRELYTQIEASKKYYRWLERLSASVRSREIFKYVPHELEDTDN</sequence>
<keyword evidence="3 4" id="KW-0804">Transcription</keyword>
<dbReference type="Proteomes" id="UP000823937">
    <property type="component" value="Unassembled WGS sequence"/>
</dbReference>
<reference evidence="5" key="1">
    <citation type="journal article" date="2021" name="PeerJ">
        <title>Extensive microbial diversity within the chicken gut microbiome revealed by metagenomics and culture.</title>
        <authorList>
            <person name="Gilroy R."/>
            <person name="Ravi A."/>
            <person name="Getino M."/>
            <person name="Pursley I."/>
            <person name="Horton D.L."/>
            <person name="Alikhan N.F."/>
            <person name="Baker D."/>
            <person name="Gharbi K."/>
            <person name="Hall N."/>
            <person name="Watson M."/>
            <person name="Adriaenssens E.M."/>
            <person name="Foster-Nyarko E."/>
            <person name="Jarju S."/>
            <person name="Secka A."/>
            <person name="Antonio M."/>
            <person name="Oren A."/>
            <person name="Chaudhuri R.R."/>
            <person name="La Ragione R."/>
            <person name="Hildebrand F."/>
            <person name="Pallen M.J."/>
        </authorList>
    </citation>
    <scope>NUCLEOTIDE SEQUENCE</scope>
    <source>
        <strain evidence="5">CHK169-2315</strain>
    </source>
</reference>
<proteinExistence type="inferred from homology"/>
<keyword evidence="2 4" id="KW-0238">DNA-binding</keyword>
<dbReference type="InterPro" id="IPR052362">
    <property type="entry name" value="HTH-GbsR_regulator"/>
</dbReference>
<accession>A0A9D1TKH9</accession>
<evidence type="ECO:0000256" key="4">
    <source>
        <dbReference type="PIRNR" id="PIRNR006707"/>
    </source>
</evidence>
<comment type="similarity">
    <text evidence="4">Belongs to the GbsR family.</text>
</comment>
<dbReference type="PANTHER" id="PTHR38465">
    <property type="entry name" value="HTH-TYPE TRANSCRIPTIONAL REGULATOR MJ1563-RELATED"/>
    <property type="match status" value="1"/>
</dbReference>
<dbReference type="InterPro" id="IPR036390">
    <property type="entry name" value="WH_DNA-bd_sf"/>
</dbReference>
<evidence type="ECO:0000313" key="5">
    <source>
        <dbReference type="EMBL" id="HIV74758.1"/>
    </source>
</evidence>
<dbReference type="NCBIfam" id="NF047500">
    <property type="entry name" value="choline_R_CudC"/>
    <property type="match status" value="1"/>
</dbReference>
<dbReference type="EMBL" id="DXHX01000105">
    <property type="protein sequence ID" value="HIV74758.1"/>
    <property type="molecule type" value="Genomic_DNA"/>
</dbReference>
<comment type="caution">
    <text evidence="5">The sequence shown here is derived from an EMBL/GenBank/DDBJ whole genome shotgun (WGS) entry which is preliminary data.</text>
</comment>
<dbReference type="GO" id="GO:0003677">
    <property type="term" value="F:DNA binding"/>
    <property type="evidence" value="ECO:0007669"/>
    <property type="project" value="UniProtKB-UniRule"/>
</dbReference>
<evidence type="ECO:0000256" key="1">
    <source>
        <dbReference type="ARBA" id="ARBA00023015"/>
    </source>
</evidence>
<dbReference type="InterPro" id="IPR026282">
    <property type="entry name" value="MJ1563"/>
</dbReference>
<organism evidence="5 6">
    <name type="scientific">Candidatus Pseudogracilibacillus intestinigallinarum</name>
    <dbReference type="NCBI Taxonomy" id="2838742"/>
    <lineage>
        <taxon>Bacteria</taxon>
        <taxon>Bacillati</taxon>
        <taxon>Bacillota</taxon>
        <taxon>Bacilli</taxon>
        <taxon>Bacillales</taxon>
        <taxon>Bacillaceae</taxon>
        <taxon>Pseudogracilibacillus</taxon>
    </lineage>
</organism>
<keyword evidence="1 4" id="KW-0805">Transcription regulation</keyword>
<dbReference type="PIRSF" id="PIRSF006707">
    <property type="entry name" value="MJ1563"/>
    <property type="match status" value="1"/>
</dbReference>
<evidence type="ECO:0000313" key="6">
    <source>
        <dbReference type="Proteomes" id="UP000823937"/>
    </source>
</evidence>
<evidence type="ECO:0000256" key="3">
    <source>
        <dbReference type="ARBA" id="ARBA00023163"/>
    </source>
</evidence>
<protein>
    <recommendedName>
        <fullName evidence="4">HTH-type transcriptional regulator</fullName>
    </recommendedName>
</protein>